<protein>
    <recommendedName>
        <fullName evidence="5">HTH luxR-type domain-containing protein</fullName>
    </recommendedName>
</protein>
<dbReference type="Gene3D" id="1.10.10.10">
    <property type="entry name" value="Winged helix-like DNA-binding domain superfamily/Winged helix DNA-binding domain"/>
    <property type="match status" value="1"/>
</dbReference>
<dbReference type="InterPro" id="IPR036388">
    <property type="entry name" value="WH-like_DNA-bd_sf"/>
</dbReference>
<dbReference type="SUPFAM" id="SSF46894">
    <property type="entry name" value="C-terminal effector domain of the bipartite response regulators"/>
    <property type="match status" value="1"/>
</dbReference>
<evidence type="ECO:0000313" key="7">
    <source>
        <dbReference type="Proteomes" id="UP000196655"/>
    </source>
</evidence>
<feature type="region of interest" description="Disordered" evidence="4">
    <location>
        <begin position="169"/>
        <end position="190"/>
    </location>
</feature>
<evidence type="ECO:0000313" key="6">
    <source>
        <dbReference type="EMBL" id="OWJ68150.1"/>
    </source>
</evidence>
<evidence type="ECO:0000259" key="5">
    <source>
        <dbReference type="PROSITE" id="PS50043"/>
    </source>
</evidence>
<comment type="caution">
    <text evidence="6">The sequence shown here is derived from an EMBL/GenBank/DDBJ whole genome shotgun (WGS) entry which is preliminary data.</text>
</comment>
<evidence type="ECO:0000256" key="4">
    <source>
        <dbReference type="SAM" id="MobiDB-lite"/>
    </source>
</evidence>
<keyword evidence="2" id="KW-0238">DNA-binding</keyword>
<dbReference type="GO" id="GO:0006355">
    <property type="term" value="P:regulation of DNA-templated transcription"/>
    <property type="evidence" value="ECO:0007669"/>
    <property type="project" value="InterPro"/>
</dbReference>
<dbReference type="PANTHER" id="PTHR44688:SF16">
    <property type="entry name" value="DNA-BINDING TRANSCRIPTIONAL ACTIVATOR DEVR_DOSR"/>
    <property type="match status" value="1"/>
</dbReference>
<dbReference type="InterPro" id="IPR000792">
    <property type="entry name" value="Tscrpt_reg_LuxR_C"/>
</dbReference>
<dbReference type="PANTHER" id="PTHR44688">
    <property type="entry name" value="DNA-BINDING TRANSCRIPTIONAL ACTIVATOR DEVR_DOSR"/>
    <property type="match status" value="1"/>
</dbReference>
<dbReference type="EMBL" id="NHON01000007">
    <property type="protein sequence ID" value="OWJ68150.1"/>
    <property type="molecule type" value="Genomic_DNA"/>
</dbReference>
<dbReference type="OrthoDB" id="9807052at2"/>
<dbReference type="PROSITE" id="PS50043">
    <property type="entry name" value="HTH_LUXR_2"/>
    <property type="match status" value="1"/>
</dbReference>
<evidence type="ECO:0000256" key="3">
    <source>
        <dbReference type="ARBA" id="ARBA00023163"/>
    </source>
</evidence>
<keyword evidence="7" id="KW-1185">Reference proteome</keyword>
<dbReference type="InterPro" id="IPR016032">
    <property type="entry name" value="Sig_transdc_resp-reg_C-effctor"/>
</dbReference>
<dbReference type="SMART" id="SM00421">
    <property type="entry name" value="HTH_LUXR"/>
    <property type="match status" value="1"/>
</dbReference>
<keyword evidence="3" id="KW-0804">Transcription</keyword>
<dbReference type="CDD" id="cd06170">
    <property type="entry name" value="LuxR_C_like"/>
    <property type="match status" value="1"/>
</dbReference>
<dbReference type="Pfam" id="PF00196">
    <property type="entry name" value="GerE"/>
    <property type="match status" value="1"/>
</dbReference>
<sequence length="248" mass="26671">MLDDRTVTDLICRTYDAAIGNEDWTSLIDRLMQAIGGKAALLRWRGRPTMPAITINMDLAAQHVYDAHYSRLDPLWPLIRRLPPGSAVEDCALMPAQVLEQTEFYRGFMVPNGLGAGLSWYGLDPAGQPVALYIASPSRQASGTGEALRLLSVLAPHLSRAVTIEGRLAASSRTPSSGSTGRQPGLSPRERDCLARVARGASSKGIARQLALSVDTVNEYIGAAMRKLQASSRTEAVATALFLGLLNL</sequence>
<dbReference type="RefSeq" id="WP_088150027.1">
    <property type="nucleotide sequence ID" value="NZ_NHON01000007.1"/>
</dbReference>
<evidence type="ECO:0000256" key="1">
    <source>
        <dbReference type="ARBA" id="ARBA00023015"/>
    </source>
</evidence>
<evidence type="ECO:0000256" key="2">
    <source>
        <dbReference type="ARBA" id="ARBA00023125"/>
    </source>
</evidence>
<dbReference type="PRINTS" id="PR00038">
    <property type="entry name" value="HTHLUXR"/>
</dbReference>
<dbReference type="AlphaFoldDB" id="A0A211ZSB8"/>
<name>A0A211ZSB8_9PROT</name>
<reference evidence="7" key="1">
    <citation type="submission" date="2017-05" db="EMBL/GenBank/DDBJ databases">
        <authorList>
            <person name="Macchi M."/>
            <person name="Festa S."/>
            <person name="Coppotelli B.M."/>
            <person name="Morelli I.S."/>
        </authorList>
    </citation>
    <scope>NUCLEOTIDE SEQUENCE [LARGE SCALE GENOMIC DNA]</scope>
    <source>
        <strain evidence="7">I</strain>
    </source>
</reference>
<organism evidence="6 7">
    <name type="scientific">Inquilinus limosus</name>
    <dbReference type="NCBI Taxonomy" id="171674"/>
    <lineage>
        <taxon>Bacteria</taxon>
        <taxon>Pseudomonadati</taxon>
        <taxon>Pseudomonadota</taxon>
        <taxon>Alphaproteobacteria</taxon>
        <taxon>Rhodospirillales</taxon>
        <taxon>Rhodospirillaceae</taxon>
        <taxon>Inquilinus</taxon>
    </lineage>
</organism>
<gene>
    <name evidence="6" type="ORF">BWR60_05620</name>
</gene>
<accession>A0A211ZSB8</accession>
<feature type="compositionally biased region" description="Low complexity" evidence="4">
    <location>
        <begin position="169"/>
        <end position="182"/>
    </location>
</feature>
<feature type="domain" description="HTH luxR-type" evidence="5">
    <location>
        <begin position="179"/>
        <end position="244"/>
    </location>
</feature>
<proteinExistence type="predicted"/>
<dbReference type="PROSITE" id="PS00622">
    <property type="entry name" value="HTH_LUXR_1"/>
    <property type="match status" value="1"/>
</dbReference>
<dbReference type="Proteomes" id="UP000196655">
    <property type="component" value="Unassembled WGS sequence"/>
</dbReference>
<dbReference type="GO" id="GO:0003677">
    <property type="term" value="F:DNA binding"/>
    <property type="evidence" value="ECO:0007669"/>
    <property type="project" value="UniProtKB-KW"/>
</dbReference>
<keyword evidence="1" id="KW-0805">Transcription regulation</keyword>